<dbReference type="PANTHER" id="PTHR44240">
    <property type="entry name" value="DNAJ DOMAIN (PROKARYOTIC HEAT SHOCK PROTEIN)-RELATED"/>
    <property type="match status" value="1"/>
</dbReference>
<sequence>MESHYEVLGLSPDAEEAAVRRAYRELLTDHHPDQGGSRERFLRIKTAYEELVDERAPAAHETDGGAVPAGDIEPPDGRRAGPTYDPADRDPPGDHALTVSGHYLTLSLSGLVHDLDLDRLVDGQVNVATERTVAFFEVHNTSSRTLHWDGNANASFVGDDGFLYEGSSIVAPHADRLPRRWCGTDVDLRPGRGLSAVVIATDIPADVTVREVIYTQHVPDSDGTGVEDTERYLFEIEPLVRERLDRLPFDR</sequence>
<dbReference type="CDD" id="cd06257">
    <property type="entry name" value="DnaJ"/>
    <property type="match status" value="1"/>
</dbReference>
<dbReference type="Pfam" id="PF00226">
    <property type="entry name" value="DnaJ"/>
    <property type="match status" value="1"/>
</dbReference>
<dbReference type="SUPFAM" id="SSF46565">
    <property type="entry name" value="Chaperone J-domain"/>
    <property type="match status" value="1"/>
</dbReference>
<dbReference type="SMART" id="SM00271">
    <property type="entry name" value="DnaJ"/>
    <property type="match status" value="1"/>
</dbReference>
<dbReference type="PROSITE" id="PS50076">
    <property type="entry name" value="DNAJ_2"/>
    <property type="match status" value="1"/>
</dbReference>
<gene>
    <name evidence="3" type="ORF">ACFO5R_21665</name>
</gene>
<organism evidence="3 4">
    <name type="scientific">Halosolutus amylolyticus</name>
    <dbReference type="NCBI Taxonomy" id="2932267"/>
    <lineage>
        <taxon>Archaea</taxon>
        <taxon>Methanobacteriati</taxon>
        <taxon>Methanobacteriota</taxon>
        <taxon>Stenosarchaea group</taxon>
        <taxon>Halobacteria</taxon>
        <taxon>Halobacteriales</taxon>
        <taxon>Natrialbaceae</taxon>
        <taxon>Halosolutus</taxon>
    </lineage>
</organism>
<reference evidence="3 4" key="1">
    <citation type="journal article" date="2019" name="Int. J. Syst. Evol. Microbiol.">
        <title>The Global Catalogue of Microorganisms (GCM) 10K type strain sequencing project: providing services to taxonomists for standard genome sequencing and annotation.</title>
        <authorList>
            <consortium name="The Broad Institute Genomics Platform"/>
            <consortium name="The Broad Institute Genome Sequencing Center for Infectious Disease"/>
            <person name="Wu L."/>
            <person name="Ma J."/>
        </authorList>
    </citation>
    <scope>NUCLEOTIDE SEQUENCE [LARGE SCALE GENOMIC DNA]</scope>
    <source>
        <strain evidence="3 4">WLHS5</strain>
    </source>
</reference>
<feature type="compositionally biased region" description="Basic and acidic residues" evidence="1">
    <location>
        <begin position="54"/>
        <end position="63"/>
    </location>
</feature>
<name>A0ABD5PX34_9EURY</name>
<keyword evidence="4" id="KW-1185">Reference proteome</keyword>
<evidence type="ECO:0000256" key="1">
    <source>
        <dbReference type="SAM" id="MobiDB-lite"/>
    </source>
</evidence>
<evidence type="ECO:0000313" key="4">
    <source>
        <dbReference type="Proteomes" id="UP001595898"/>
    </source>
</evidence>
<feature type="domain" description="J" evidence="2">
    <location>
        <begin position="3"/>
        <end position="64"/>
    </location>
</feature>
<feature type="region of interest" description="Disordered" evidence="1">
    <location>
        <begin position="54"/>
        <end position="96"/>
    </location>
</feature>
<dbReference type="Gene3D" id="1.10.287.110">
    <property type="entry name" value="DnaJ domain"/>
    <property type="match status" value="1"/>
</dbReference>
<dbReference type="AlphaFoldDB" id="A0ABD5PX34"/>
<dbReference type="InterPro" id="IPR001623">
    <property type="entry name" value="DnaJ_domain"/>
</dbReference>
<accession>A0ABD5PX34</accession>
<protein>
    <submittedName>
        <fullName evidence="3">J domain-containing protein</fullName>
    </submittedName>
</protein>
<dbReference type="PANTHER" id="PTHR44240:SF10">
    <property type="entry name" value="J DOMAIN-CONTAINING PROTEIN"/>
    <property type="match status" value="1"/>
</dbReference>
<proteinExistence type="predicted"/>
<dbReference type="EMBL" id="JBHSFA010000011">
    <property type="protein sequence ID" value="MFC4544544.1"/>
    <property type="molecule type" value="Genomic_DNA"/>
</dbReference>
<dbReference type="PRINTS" id="PR00625">
    <property type="entry name" value="JDOMAIN"/>
</dbReference>
<evidence type="ECO:0000313" key="3">
    <source>
        <dbReference type="EMBL" id="MFC4544544.1"/>
    </source>
</evidence>
<dbReference type="InterPro" id="IPR036869">
    <property type="entry name" value="J_dom_sf"/>
</dbReference>
<evidence type="ECO:0000259" key="2">
    <source>
        <dbReference type="PROSITE" id="PS50076"/>
    </source>
</evidence>
<dbReference type="RefSeq" id="WP_250141274.1">
    <property type="nucleotide sequence ID" value="NZ_JALIQP010000003.1"/>
</dbReference>
<dbReference type="InterPro" id="IPR052276">
    <property type="entry name" value="Diphthamide-biosynth_chaperone"/>
</dbReference>
<comment type="caution">
    <text evidence="3">The sequence shown here is derived from an EMBL/GenBank/DDBJ whole genome shotgun (WGS) entry which is preliminary data.</text>
</comment>
<dbReference type="Proteomes" id="UP001595898">
    <property type="component" value="Unassembled WGS sequence"/>
</dbReference>